<name>A0ABP3Y2S5_9FLAO</name>
<keyword evidence="2" id="KW-1185">Reference proteome</keyword>
<sequence length="222" mass="25291">MKWFYSILIVLISGITLYSQNDNRFNPFSLPPALQDDIWSVEFAPSFWMKQANAPTAHKLSFSAGLNYHYELNFSPAKKFAIAIGVGYYYSSLSHLGTFSADSSNTTLWNHTAPTDDLKYSRLNLHRINLPLEFRIKLNSSFKFYFGYQASFVVGAKNRVKLNGEEFAFSKFNNLNRVQHGPRIRIGYRDFFVFSTVYLSNLFSSPSPVQMQTVEIGISIGG</sequence>
<evidence type="ECO:0008006" key="3">
    <source>
        <dbReference type="Google" id="ProtNLM"/>
    </source>
</evidence>
<dbReference type="Proteomes" id="UP001501126">
    <property type="component" value="Unassembled WGS sequence"/>
</dbReference>
<dbReference type="EMBL" id="BAAAFH010000007">
    <property type="protein sequence ID" value="GAA0875062.1"/>
    <property type="molecule type" value="Genomic_DNA"/>
</dbReference>
<reference evidence="2" key="1">
    <citation type="journal article" date="2019" name="Int. J. Syst. Evol. Microbiol.">
        <title>The Global Catalogue of Microorganisms (GCM) 10K type strain sequencing project: providing services to taxonomists for standard genome sequencing and annotation.</title>
        <authorList>
            <consortium name="The Broad Institute Genomics Platform"/>
            <consortium name="The Broad Institute Genome Sequencing Center for Infectious Disease"/>
            <person name="Wu L."/>
            <person name="Ma J."/>
        </authorList>
    </citation>
    <scope>NUCLEOTIDE SEQUENCE [LARGE SCALE GENOMIC DNA]</scope>
    <source>
        <strain evidence="2">JCM 16083</strain>
    </source>
</reference>
<gene>
    <name evidence="1" type="ORF">GCM10009118_14700</name>
</gene>
<organism evidence="1 2">
    <name type="scientific">Wandonia haliotis</name>
    <dbReference type="NCBI Taxonomy" id="574963"/>
    <lineage>
        <taxon>Bacteria</taxon>
        <taxon>Pseudomonadati</taxon>
        <taxon>Bacteroidota</taxon>
        <taxon>Flavobacteriia</taxon>
        <taxon>Flavobacteriales</taxon>
        <taxon>Crocinitomicaceae</taxon>
        <taxon>Wandonia</taxon>
    </lineage>
</organism>
<comment type="caution">
    <text evidence="1">The sequence shown here is derived from an EMBL/GenBank/DDBJ whole genome shotgun (WGS) entry which is preliminary data.</text>
</comment>
<protein>
    <recommendedName>
        <fullName evidence="3">Outer membrane protein beta-barrel domain-containing protein</fullName>
    </recommendedName>
</protein>
<evidence type="ECO:0000313" key="1">
    <source>
        <dbReference type="EMBL" id="GAA0875062.1"/>
    </source>
</evidence>
<evidence type="ECO:0000313" key="2">
    <source>
        <dbReference type="Proteomes" id="UP001501126"/>
    </source>
</evidence>
<accession>A0ABP3Y2S5</accession>
<proteinExistence type="predicted"/>
<dbReference type="RefSeq" id="WP_343786120.1">
    <property type="nucleotide sequence ID" value="NZ_BAAAFH010000007.1"/>
</dbReference>